<evidence type="ECO:0000313" key="7">
    <source>
        <dbReference type="Proteomes" id="UP000001929"/>
    </source>
</evidence>
<dbReference type="Pfam" id="PF00440">
    <property type="entry name" value="TetR_N"/>
    <property type="match status" value="1"/>
</dbReference>
<dbReference type="EMBL" id="CP000230">
    <property type="protein sequence ID" value="ABC22594.1"/>
    <property type="molecule type" value="Genomic_DNA"/>
</dbReference>
<keyword evidence="2 4" id="KW-0238">DNA-binding</keyword>
<dbReference type="AlphaFoldDB" id="Q2RTF1"/>
<dbReference type="EnsemblBacteria" id="ABC22594">
    <property type="protein sequence ID" value="ABC22594"/>
    <property type="gene ID" value="Rru_A1794"/>
</dbReference>
<dbReference type="HOGENOM" id="CLU_069356_16_0_5"/>
<dbReference type="KEGG" id="rru:Rru_A1794"/>
<dbReference type="Gene3D" id="1.10.10.60">
    <property type="entry name" value="Homeodomain-like"/>
    <property type="match status" value="1"/>
</dbReference>
<evidence type="ECO:0000256" key="1">
    <source>
        <dbReference type="ARBA" id="ARBA00023015"/>
    </source>
</evidence>
<dbReference type="InterPro" id="IPR050109">
    <property type="entry name" value="HTH-type_TetR-like_transc_reg"/>
</dbReference>
<feature type="DNA-binding region" description="H-T-H motif" evidence="4">
    <location>
        <begin position="36"/>
        <end position="55"/>
    </location>
</feature>
<evidence type="ECO:0000256" key="2">
    <source>
        <dbReference type="ARBA" id="ARBA00023125"/>
    </source>
</evidence>
<dbReference type="PANTHER" id="PTHR30055:SF234">
    <property type="entry name" value="HTH-TYPE TRANSCRIPTIONAL REGULATOR BETI"/>
    <property type="match status" value="1"/>
</dbReference>
<dbReference type="eggNOG" id="COG1309">
    <property type="taxonomic scope" value="Bacteria"/>
</dbReference>
<dbReference type="InterPro" id="IPR015292">
    <property type="entry name" value="Tscrpt_reg_YbiH_C"/>
</dbReference>
<accession>Q2RTF1</accession>
<protein>
    <submittedName>
        <fullName evidence="6">Transcriptional regulator, TetR family</fullName>
    </submittedName>
</protein>
<evidence type="ECO:0000256" key="4">
    <source>
        <dbReference type="PROSITE-ProRule" id="PRU00335"/>
    </source>
</evidence>
<organism evidence="6 7">
    <name type="scientific">Rhodospirillum rubrum (strain ATCC 11170 / ATH 1.1.1 / DSM 467 / LMG 4362 / NCIMB 8255 / S1)</name>
    <dbReference type="NCBI Taxonomy" id="269796"/>
    <lineage>
        <taxon>Bacteria</taxon>
        <taxon>Pseudomonadati</taxon>
        <taxon>Pseudomonadota</taxon>
        <taxon>Alphaproteobacteria</taxon>
        <taxon>Rhodospirillales</taxon>
        <taxon>Rhodospirillaceae</taxon>
        <taxon>Rhodospirillum</taxon>
    </lineage>
</organism>
<dbReference type="Pfam" id="PF09209">
    <property type="entry name" value="CecR_C"/>
    <property type="match status" value="1"/>
</dbReference>
<dbReference type="STRING" id="269796.Rru_A1794"/>
<dbReference type="InterPro" id="IPR001647">
    <property type="entry name" value="HTH_TetR"/>
</dbReference>
<dbReference type="PROSITE" id="PS50977">
    <property type="entry name" value="HTH_TETR_2"/>
    <property type="match status" value="1"/>
</dbReference>
<dbReference type="Proteomes" id="UP000001929">
    <property type="component" value="Chromosome"/>
</dbReference>
<proteinExistence type="predicted"/>
<gene>
    <name evidence="6" type="ordered locus">Rru_A1794</name>
</gene>
<reference evidence="6 7" key="1">
    <citation type="journal article" date="2011" name="Stand. Genomic Sci.">
        <title>Complete genome sequence of Rhodospirillum rubrum type strain (S1).</title>
        <authorList>
            <person name="Munk A.C."/>
            <person name="Copeland A."/>
            <person name="Lucas S."/>
            <person name="Lapidus A."/>
            <person name="Del Rio T.G."/>
            <person name="Barry K."/>
            <person name="Detter J.C."/>
            <person name="Hammon N."/>
            <person name="Israni S."/>
            <person name="Pitluck S."/>
            <person name="Brettin T."/>
            <person name="Bruce D."/>
            <person name="Han C."/>
            <person name="Tapia R."/>
            <person name="Gilna P."/>
            <person name="Schmutz J."/>
            <person name="Larimer F."/>
            <person name="Land M."/>
            <person name="Kyrpides N.C."/>
            <person name="Mavromatis K."/>
            <person name="Richardson P."/>
            <person name="Rohde M."/>
            <person name="Goker M."/>
            <person name="Klenk H.P."/>
            <person name="Zhang Y."/>
            <person name="Roberts G.P."/>
            <person name="Reslewic S."/>
            <person name="Schwartz D.C."/>
        </authorList>
    </citation>
    <scope>NUCLEOTIDE SEQUENCE [LARGE SCALE GENOMIC DNA]</scope>
    <source>
        <strain evidence="7">ATCC 11170 / ATH 1.1.1 / DSM 467 / LMG 4362 / NCIMB 8255 / S1</strain>
    </source>
</reference>
<dbReference type="GO" id="GO:0003700">
    <property type="term" value="F:DNA-binding transcription factor activity"/>
    <property type="evidence" value="ECO:0007669"/>
    <property type="project" value="TreeGrafter"/>
</dbReference>
<keyword evidence="1" id="KW-0805">Transcription regulation</keyword>
<dbReference type="Gene3D" id="1.10.357.10">
    <property type="entry name" value="Tetracycline Repressor, domain 2"/>
    <property type="match status" value="1"/>
</dbReference>
<dbReference type="PATRIC" id="fig|269796.9.peg.1872"/>
<evidence type="ECO:0000259" key="5">
    <source>
        <dbReference type="PROSITE" id="PS50977"/>
    </source>
</evidence>
<dbReference type="GO" id="GO:0000976">
    <property type="term" value="F:transcription cis-regulatory region binding"/>
    <property type="evidence" value="ECO:0007669"/>
    <property type="project" value="TreeGrafter"/>
</dbReference>
<dbReference type="InterPro" id="IPR036271">
    <property type="entry name" value="Tet_transcr_reg_TetR-rel_C_sf"/>
</dbReference>
<dbReference type="PANTHER" id="PTHR30055">
    <property type="entry name" value="HTH-TYPE TRANSCRIPTIONAL REGULATOR RUTR"/>
    <property type="match status" value="1"/>
</dbReference>
<feature type="domain" description="HTH tetR-type" evidence="5">
    <location>
        <begin position="13"/>
        <end position="73"/>
    </location>
</feature>
<dbReference type="PhylomeDB" id="Q2RTF1"/>
<dbReference type="SUPFAM" id="SSF48498">
    <property type="entry name" value="Tetracyclin repressor-like, C-terminal domain"/>
    <property type="match status" value="1"/>
</dbReference>
<dbReference type="RefSeq" id="WP_011389547.1">
    <property type="nucleotide sequence ID" value="NC_007643.1"/>
</dbReference>
<evidence type="ECO:0000256" key="3">
    <source>
        <dbReference type="ARBA" id="ARBA00023163"/>
    </source>
</evidence>
<dbReference type="PRINTS" id="PR00455">
    <property type="entry name" value="HTHTETR"/>
</dbReference>
<evidence type="ECO:0000313" key="6">
    <source>
        <dbReference type="EMBL" id="ABC22594.1"/>
    </source>
</evidence>
<name>Q2RTF1_RHORT</name>
<dbReference type="SUPFAM" id="SSF46689">
    <property type="entry name" value="Homeodomain-like"/>
    <property type="match status" value="1"/>
</dbReference>
<keyword evidence="3" id="KW-0804">Transcription</keyword>
<sequence length="229" mass="24771">MADLRKSRGDQGEVTREKLLTAALDLFGRRGFDGTSTRALADAAGVNLQAIPYYFGGKEGLYRETAGAIADAIAARLADRRARIAARLDEATAMGRPIDPAEARVLLTDVVQTMAGLFVSKESEPWARFLIREQMEPTEAFRQIYGTVMKPVLDLAGRLVGVLLDEDPVSESVRLRTVSLMGGVLVFRVAHAAALTHLDWPTIGAREAAVVADLAGDLVASIGPRERRE</sequence>
<keyword evidence="7" id="KW-1185">Reference proteome</keyword>
<dbReference type="InterPro" id="IPR009057">
    <property type="entry name" value="Homeodomain-like_sf"/>
</dbReference>